<dbReference type="GO" id="GO:0003677">
    <property type="term" value="F:DNA binding"/>
    <property type="evidence" value="ECO:0007669"/>
    <property type="project" value="InterPro"/>
</dbReference>
<dbReference type="PANTHER" id="PTHR33055">
    <property type="entry name" value="TRANSPOSASE FOR INSERTION SEQUENCE ELEMENT IS1111A"/>
    <property type="match status" value="1"/>
</dbReference>
<evidence type="ECO:0000259" key="2">
    <source>
        <dbReference type="Pfam" id="PF02371"/>
    </source>
</evidence>
<name>A0A927J2M3_9MICO</name>
<dbReference type="AlphaFoldDB" id="A0A927J2M3"/>
<organism evidence="3 4">
    <name type="scientific">Cellulosimicrobium arenosum</name>
    <dbReference type="NCBI Taxonomy" id="2708133"/>
    <lineage>
        <taxon>Bacteria</taxon>
        <taxon>Bacillati</taxon>
        <taxon>Actinomycetota</taxon>
        <taxon>Actinomycetes</taxon>
        <taxon>Micrococcales</taxon>
        <taxon>Promicromonosporaceae</taxon>
        <taxon>Cellulosimicrobium</taxon>
    </lineage>
</organism>
<dbReference type="InterPro" id="IPR002525">
    <property type="entry name" value="Transp_IS110-like_N"/>
</dbReference>
<dbReference type="Proteomes" id="UP000610846">
    <property type="component" value="Unassembled WGS sequence"/>
</dbReference>
<dbReference type="GO" id="GO:0004803">
    <property type="term" value="F:transposase activity"/>
    <property type="evidence" value="ECO:0007669"/>
    <property type="project" value="InterPro"/>
</dbReference>
<feature type="domain" description="Transposase IS110-like N-terminal" evidence="1">
    <location>
        <begin position="5"/>
        <end position="159"/>
    </location>
</feature>
<dbReference type="EMBL" id="JACYHB010000029">
    <property type="protein sequence ID" value="MBD8080796.1"/>
    <property type="molecule type" value="Genomic_DNA"/>
</dbReference>
<reference evidence="3" key="2">
    <citation type="submission" date="2020-09" db="EMBL/GenBank/DDBJ databases">
        <authorList>
            <person name="Yu Y."/>
        </authorList>
    </citation>
    <scope>NUCLEOTIDE SEQUENCE</scope>
    <source>
        <strain evidence="3">KCTC 49039</strain>
    </source>
</reference>
<dbReference type="Pfam" id="PF02371">
    <property type="entry name" value="Transposase_20"/>
    <property type="match status" value="1"/>
</dbReference>
<dbReference type="NCBIfam" id="NF033542">
    <property type="entry name" value="transpos_IS110"/>
    <property type="match status" value="1"/>
</dbReference>
<dbReference type="InterPro" id="IPR003346">
    <property type="entry name" value="Transposase_20"/>
</dbReference>
<dbReference type="Pfam" id="PF01548">
    <property type="entry name" value="DEDD_Tnp_IS110"/>
    <property type="match status" value="1"/>
</dbReference>
<feature type="domain" description="Transposase IS116/IS110/IS902 C-terminal" evidence="2">
    <location>
        <begin position="224"/>
        <end position="307"/>
    </location>
</feature>
<comment type="caution">
    <text evidence="3">The sequence shown here is derived from an EMBL/GenBank/DDBJ whole genome shotgun (WGS) entry which is preliminary data.</text>
</comment>
<evidence type="ECO:0000313" key="4">
    <source>
        <dbReference type="Proteomes" id="UP000610846"/>
    </source>
</evidence>
<evidence type="ECO:0000259" key="1">
    <source>
        <dbReference type="Pfam" id="PF01548"/>
    </source>
</evidence>
<accession>A0A927J2M3</accession>
<proteinExistence type="predicted"/>
<protein>
    <submittedName>
        <fullName evidence="3">IS110 family transposase</fullName>
    </submittedName>
</protein>
<sequence length="352" mass="38322">MVVVIGADVHKATHTLVAVDEVGKVLGQGVFQARREGHLKALGWARRSFKDAELVWAIEDCRHLTGLLERDLLGAGQTVVRVSPKLMGATRRAGRERGKSDPIDATAVARAAQAHPDLPVARHDEASRELKLLVDRREDLVAERTRMMNRLRWHLHEIDPDLAPPARSLDRTVVVVTLRAQLVELESLVAQIAVEVLDDIAVRNAQIRSLERRITAAVELAAPVLLELPGCGPLTAAKIVGETAGIDCFTSEAAYAMFTGTAPIPVWSGQTAGKVRLNRAGNRQLNAALHRIAITQVRLGGPGRDYYDKKRAVGKTSTETYRCLRRQLARTVYNTLNHGMAAAPDAAMPAAA</sequence>
<keyword evidence="4" id="KW-1185">Reference proteome</keyword>
<dbReference type="PANTHER" id="PTHR33055:SF16">
    <property type="entry name" value="TRANSPOSASE FOR INSERTION SEQUENCE ELEMENT IS1547"/>
    <property type="match status" value="1"/>
</dbReference>
<dbReference type="GO" id="GO:0006313">
    <property type="term" value="P:DNA transposition"/>
    <property type="evidence" value="ECO:0007669"/>
    <property type="project" value="InterPro"/>
</dbReference>
<gene>
    <name evidence="3" type="ORF">IF651_17285</name>
</gene>
<dbReference type="RefSeq" id="WP_191830369.1">
    <property type="nucleotide sequence ID" value="NZ_JACYHB010000029.1"/>
</dbReference>
<evidence type="ECO:0000313" key="3">
    <source>
        <dbReference type="EMBL" id="MBD8080796.1"/>
    </source>
</evidence>
<reference evidence="3" key="1">
    <citation type="journal article" date="2018" name="Curr. Microbiol.">
        <title>Cellulosimicrobium arenosum sp. nov., Isolated from Marine Sediment Sand.</title>
        <authorList>
            <person name="Oh M."/>
            <person name="Kim J.H."/>
            <person name="Yoon J.H."/>
            <person name="Schumann P."/>
            <person name="Kim W."/>
        </authorList>
    </citation>
    <scope>NUCLEOTIDE SEQUENCE</scope>
    <source>
        <strain evidence="3">KCTC 49039</strain>
    </source>
</reference>
<dbReference type="InterPro" id="IPR047650">
    <property type="entry name" value="Transpos_IS110"/>
</dbReference>